<proteinExistence type="predicted"/>
<keyword evidence="3" id="KW-1185">Reference proteome</keyword>
<accession>A0ABS7QEC3</accession>
<sequence>MEESSVHESPITGNGDVVKARQAVRVLAQEARLSLVDQTKLVTAASELARNTLSYGGGGTMRASIVTRGTSTGVKVVFSDQGPGIPDLDLALTDGWSSGRGMGLGLSGARRLADEFTLDSAPGKGTTVSVLKWAR</sequence>
<gene>
    <name evidence="2" type="ORF">K7862_21095</name>
</gene>
<dbReference type="Gene3D" id="3.30.565.10">
    <property type="entry name" value="Histidine kinase-like ATPase, C-terminal domain"/>
    <property type="match status" value="1"/>
</dbReference>
<comment type="caution">
    <text evidence="2">The sequence shown here is derived from an EMBL/GenBank/DDBJ whole genome shotgun (WGS) entry which is preliminary data.</text>
</comment>
<dbReference type="EMBL" id="JAINZZ010000027">
    <property type="protein sequence ID" value="MBY8880109.1"/>
    <property type="molecule type" value="Genomic_DNA"/>
</dbReference>
<dbReference type="Proteomes" id="UP000778578">
    <property type="component" value="Unassembled WGS sequence"/>
</dbReference>
<reference evidence="2 3" key="1">
    <citation type="submission" date="2021-08" db="EMBL/GenBank/DDBJ databases">
        <title>WGS of actinomycetes from Thailand.</title>
        <authorList>
            <person name="Thawai C."/>
        </authorList>
    </citation>
    <scope>NUCLEOTIDE SEQUENCE [LARGE SCALE GENOMIC DNA]</scope>
    <source>
        <strain evidence="2 3">PLK6-54</strain>
    </source>
</reference>
<organism evidence="2 3">
    <name type="scientific">Actinacidiphila acidipaludis</name>
    <dbReference type="NCBI Taxonomy" id="2873382"/>
    <lineage>
        <taxon>Bacteria</taxon>
        <taxon>Bacillati</taxon>
        <taxon>Actinomycetota</taxon>
        <taxon>Actinomycetes</taxon>
        <taxon>Kitasatosporales</taxon>
        <taxon>Streptomycetaceae</taxon>
        <taxon>Actinacidiphila</taxon>
    </lineage>
</organism>
<evidence type="ECO:0000313" key="3">
    <source>
        <dbReference type="Proteomes" id="UP000778578"/>
    </source>
</evidence>
<dbReference type="CDD" id="cd16934">
    <property type="entry name" value="HATPase_RsbT-like"/>
    <property type="match status" value="1"/>
</dbReference>
<dbReference type="InterPro" id="IPR003594">
    <property type="entry name" value="HATPase_dom"/>
</dbReference>
<dbReference type="InterPro" id="IPR036890">
    <property type="entry name" value="HATPase_C_sf"/>
</dbReference>
<name>A0ABS7QEC3_9ACTN</name>
<evidence type="ECO:0000259" key="1">
    <source>
        <dbReference type="SMART" id="SM00387"/>
    </source>
</evidence>
<dbReference type="SMART" id="SM00387">
    <property type="entry name" value="HATPase_c"/>
    <property type="match status" value="1"/>
</dbReference>
<protein>
    <submittedName>
        <fullName evidence="2">Anti-sigma regulatory factor</fullName>
    </submittedName>
</protein>
<dbReference type="SUPFAM" id="SSF55874">
    <property type="entry name" value="ATPase domain of HSP90 chaperone/DNA topoisomerase II/histidine kinase"/>
    <property type="match status" value="1"/>
</dbReference>
<feature type="domain" description="Histidine kinase/HSP90-like ATPase" evidence="1">
    <location>
        <begin position="36"/>
        <end position="135"/>
    </location>
</feature>
<evidence type="ECO:0000313" key="2">
    <source>
        <dbReference type="EMBL" id="MBY8880109.1"/>
    </source>
</evidence>
<dbReference type="Pfam" id="PF02518">
    <property type="entry name" value="HATPase_c"/>
    <property type="match status" value="1"/>
</dbReference>